<protein>
    <recommendedName>
        <fullName evidence="3">Carboxylic ester hydrolase</fullName>
        <ecNumber evidence="3">3.1.1.-</ecNumber>
    </recommendedName>
</protein>
<feature type="chain" id="PRO_5015368521" description="Carboxylic ester hydrolase" evidence="3">
    <location>
        <begin position="27"/>
        <end position="584"/>
    </location>
</feature>
<keyword evidence="6" id="KW-1185">Reference proteome</keyword>
<proteinExistence type="inferred from homology"/>
<organism evidence="5 6">
    <name type="scientific">Phreatobacter cathodiphilus</name>
    <dbReference type="NCBI Taxonomy" id="1868589"/>
    <lineage>
        <taxon>Bacteria</taxon>
        <taxon>Pseudomonadati</taxon>
        <taxon>Pseudomonadota</taxon>
        <taxon>Alphaproteobacteria</taxon>
        <taxon>Hyphomicrobiales</taxon>
        <taxon>Phreatobacteraceae</taxon>
        <taxon>Phreatobacter</taxon>
    </lineage>
</organism>
<dbReference type="SUPFAM" id="SSF53474">
    <property type="entry name" value="alpha/beta-Hydrolases"/>
    <property type="match status" value="1"/>
</dbReference>
<evidence type="ECO:0000256" key="1">
    <source>
        <dbReference type="ARBA" id="ARBA00005964"/>
    </source>
</evidence>
<accession>A0A2S0NGH8</accession>
<dbReference type="EMBL" id="CP027668">
    <property type="protein sequence ID" value="AVO47248.1"/>
    <property type="molecule type" value="Genomic_DNA"/>
</dbReference>
<reference evidence="5 6" key="1">
    <citation type="submission" date="2018-03" db="EMBL/GenBank/DDBJ databases">
        <title>Genome sequencing of Phreatobacter sp.</title>
        <authorList>
            <person name="Kim S.-J."/>
            <person name="Heo J."/>
            <person name="Kwon S.-W."/>
        </authorList>
    </citation>
    <scope>NUCLEOTIDE SEQUENCE [LARGE SCALE GENOMIC DNA]</scope>
    <source>
        <strain evidence="5 6">S-12</strain>
    </source>
</reference>
<dbReference type="PANTHER" id="PTHR11559">
    <property type="entry name" value="CARBOXYLESTERASE"/>
    <property type="match status" value="1"/>
</dbReference>
<feature type="signal peptide" evidence="3">
    <location>
        <begin position="1"/>
        <end position="26"/>
    </location>
</feature>
<dbReference type="Pfam" id="PF00135">
    <property type="entry name" value="COesterase"/>
    <property type="match status" value="1"/>
</dbReference>
<evidence type="ECO:0000259" key="4">
    <source>
        <dbReference type="Pfam" id="PF00135"/>
    </source>
</evidence>
<dbReference type="KEGG" id="phr:C6569_20595"/>
<dbReference type="InterPro" id="IPR002018">
    <property type="entry name" value="CarbesteraseB"/>
</dbReference>
<dbReference type="InterPro" id="IPR019826">
    <property type="entry name" value="Carboxylesterase_B_AS"/>
</dbReference>
<feature type="domain" description="Carboxylesterase type B" evidence="4">
    <location>
        <begin position="34"/>
        <end position="562"/>
    </location>
</feature>
<keyword evidence="2 3" id="KW-0378">Hydrolase</keyword>
<dbReference type="RefSeq" id="WP_106750618.1">
    <property type="nucleotide sequence ID" value="NZ_CP027668.1"/>
</dbReference>
<dbReference type="Gene3D" id="3.40.50.1820">
    <property type="entry name" value="alpha/beta hydrolase"/>
    <property type="match status" value="1"/>
</dbReference>
<comment type="similarity">
    <text evidence="1 3">Belongs to the type-B carboxylesterase/lipase family.</text>
</comment>
<dbReference type="InterPro" id="IPR019819">
    <property type="entry name" value="Carboxylesterase_B_CS"/>
</dbReference>
<evidence type="ECO:0000256" key="2">
    <source>
        <dbReference type="ARBA" id="ARBA00022801"/>
    </source>
</evidence>
<dbReference type="Proteomes" id="UP000237889">
    <property type="component" value="Chromosome"/>
</dbReference>
<keyword evidence="3" id="KW-0732">Signal</keyword>
<evidence type="ECO:0000313" key="5">
    <source>
        <dbReference type="EMBL" id="AVO47248.1"/>
    </source>
</evidence>
<evidence type="ECO:0000256" key="3">
    <source>
        <dbReference type="RuleBase" id="RU361235"/>
    </source>
</evidence>
<evidence type="ECO:0000313" key="6">
    <source>
        <dbReference type="Proteomes" id="UP000237889"/>
    </source>
</evidence>
<dbReference type="AlphaFoldDB" id="A0A2S0NGH8"/>
<dbReference type="InterPro" id="IPR050309">
    <property type="entry name" value="Type-B_Carboxylest/Lipase"/>
</dbReference>
<dbReference type="GO" id="GO:0016787">
    <property type="term" value="F:hydrolase activity"/>
    <property type="evidence" value="ECO:0007669"/>
    <property type="project" value="UniProtKB-KW"/>
</dbReference>
<dbReference type="PROSITE" id="PS00122">
    <property type="entry name" value="CARBOXYLESTERASE_B_1"/>
    <property type="match status" value="1"/>
</dbReference>
<name>A0A2S0NGH8_9HYPH</name>
<dbReference type="InterPro" id="IPR029058">
    <property type="entry name" value="AB_hydrolase_fold"/>
</dbReference>
<gene>
    <name evidence="5" type="ORF">C6569_20595</name>
</gene>
<dbReference type="PROSITE" id="PS00941">
    <property type="entry name" value="CARBOXYLESTERASE_B_2"/>
    <property type="match status" value="1"/>
</dbReference>
<dbReference type="EC" id="3.1.1.-" evidence="3"/>
<dbReference type="OrthoDB" id="9775851at2"/>
<sequence>MARANATIRAAGIAALLGLQVLTGPAAGQSPLQRDTRFGPVVGAADAAGGTVSWKGVPFARPPVGDLRWRPPVDPVPWTAPRPATAFAEACVQSGRLYGPGLNNRYDETIGTTLGRTLGSEDCLYLNVWSPAAPATAPRPVIVWVHGGSNITGYTADPVYDGATLARTADAVVVSVPYRLGIFGFLDVAQLRTGDPAGDSGNFALLDIIQALRFVRADIARFGGDPERVTLMGESAGAVNVYALMTSPLLAGAEPKLFHRLIALSGGISSVAGLPPGSIAPIVPRRIWTARGEALVVQSLLADGTAADEAAAKAHVAGRSAPEIAAYLRGKSADDLLTTVLRRLVPRGQGGANPVPDASVVPEDPIAAIRAGRYVAVPVLAGNTRDETRLFPSLLALRPDLGGVNGRLLDDAAVFALVSRYDPDGPPATRIEDWIHPSYLPVDAPRTGFLARSAELDRIWFAALRDDVLDALRARQADVWHYRFDWDRLPAPFDVLYGAAHAFDLPFVFGNFGPSLYARISFSRRNAPGRLALSRVMMTSIGAFARSGDPNVAALGIRWKPWPAQIVFDADDTAPRITEREGGK</sequence>